<dbReference type="PROSITE" id="PS50097">
    <property type="entry name" value="BTB"/>
    <property type="match status" value="1"/>
</dbReference>
<accession>A0A7E4VUZ2</accession>
<dbReference type="Proteomes" id="UP000492821">
    <property type="component" value="Unassembled WGS sequence"/>
</dbReference>
<reference evidence="3" key="1">
    <citation type="journal article" date="2013" name="Genetics">
        <title>The draft genome and transcriptome of Panagrellus redivivus are shaped by the harsh demands of a free-living lifestyle.</title>
        <authorList>
            <person name="Srinivasan J."/>
            <person name="Dillman A.R."/>
            <person name="Macchietto M.G."/>
            <person name="Heikkinen L."/>
            <person name="Lakso M."/>
            <person name="Fracchia K.M."/>
            <person name="Antoshechkin I."/>
            <person name="Mortazavi A."/>
            <person name="Wong G."/>
            <person name="Sternberg P.W."/>
        </authorList>
    </citation>
    <scope>NUCLEOTIDE SEQUENCE [LARGE SCALE GENOMIC DNA]</scope>
    <source>
        <strain evidence="3">MT8872</strain>
    </source>
</reference>
<evidence type="ECO:0000313" key="4">
    <source>
        <dbReference type="WBParaSite" id="Pan_g3075.t1"/>
    </source>
</evidence>
<evidence type="ECO:0000313" key="3">
    <source>
        <dbReference type="Proteomes" id="UP000492821"/>
    </source>
</evidence>
<dbReference type="PROSITE" id="PS50144">
    <property type="entry name" value="MATH"/>
    <property type="match status" value="1"/>
</dbReference>
<dbReference type="InterPro" id="IPR011333">
    <property type="entry name" value="SKP1/BTB/POZ_sf"/>
</dbReference>
<keyword evidence="3" id="KW-1185">Reference proteome</keyword>
<feature type="domain" description="BTB" evidence="1">
    <location>
        <begin position="153"/>
        <end position="220"/>
    </location>
</feature>
<dbReference type="WBParaSite" id="Pan_g3075.t1">
    <property type="protein sequence ID" value="Pan_g3075.t1"/>
    <property type="gene ID" value="Pan_g3075"/>
</dbReference>
<name>A0A7E4VUZ2_PANRE</name>
<dbReference type="Gene3D" id="2.60.210.10">
    <property type="entry name" value="Apoptosis, Tumor Necrosis Factor Receptor Associated Protein 2, Chain A"/>
    <property type="match status" value="1"/>
</dbReference>
<dbReference type="InterPro" id="IPR002083">
    <property type="entry name" value="MATH/TRAF_dom"/>
</dbReference>
<dbReference type="Pfam" id="PF22486">
    <property type="entry name" value="MATH_2"/>
    <property type="match status" value="1"/>
</dbReference>
<proteinExistence type="predicted"/>
<dbReference type="PANTHER" id="PTHR46672">
    <property type="entry name" value="OS08G0495500 PROTEIN-RELATED"/>
    <property type="match status" value="1"/>
</dbReference>
<reference evidence="4" key="2">
    <citation type="submission" date="2020-10" db="UniProtKB">
        <authorList>
            <consortium name="WormBaseParasite"/>
        </authorList>
    </citation>
    <scope>IDENTIFICATION</scope>
</reference>
<evidence type="ECO:0000259" key="2">
    <source>
        <dbReference type="PROSITE" id="PS50144"/>
    </source>
</evidence>
<dbReference type="Gene3D" id="3.30.710.10">
    <property type="entry name" value="Potassium Channel Kv1.1, Chain A"/>
    <property type="match status" value="1"/>
</dbReference>
<dbReference type="CDD" id="cd18186">
    <property type="entry name" value="BTB_POZ_ZBTB_KLHL-like"/>
    <property type="match status" value="1"/>
</dbReference>
<organism evidence="3 4">
    <name type="scientific">Panagrellus redivivus</name>
    <name type="common">Microworm</name>
    <dbReference type="NCBI Taxonomy" id="6233"/>
    <lineage>
        <taxon>Eukaryota</taxon>
        <taxon>Metazoa</taxon>
        <taxon>Ecdysozoa</taxon>
        <taxon>Nematoda</taxon>
        <taxon>Chromadorea</taxon>
        <taxon>Rhabditida</taxon>
        <taxon>Tylenchina</taxon>
        <taxon>Panagrolaimomorpha</taxon>
        <taxon>Panagrolaimoidea</taxon>
        <taxon>Panagrolaimidae</taxon>
        <taxon>Panagrellus</taxon>
    </lineage>
</organism>
<dbReference type="InterPro" id="IPR000210">
    <property type="entry name" value="BTB/POZ_dom"/>
</dbReference>
<dbReference type="InterPro" id="IPR008974">
    <property type="entry name" value="TRAF-like"/>
</dbReference>
<dbReference type="CDD" id="cd00121">
    <property type="entry name" value="MATH"/>
    <property type="match status" value="1"/>
</dbReference>
<dbReference type="SUPFAM" id="SSF54695">
    <property type="entry name" value="POZ domain"/>
    <property type="match status" value="1"/>
</dbReference>
<dbReference type="SUPFAM" id="SSF49599">
    <property type="entry name" value="TRAF domain-like"/>
    <property type="match status" value="1"/>
</dbReference>
<dbReference type="AlphaFoldDB" id="A0A7E4VUZ2"/>
<sequence length="267" mass="30083">MLAVQQRFAYNDIKSVTLEEADLEEKSVGQFLESPKFDVPNSGGLKWWIRVYPAGETAAHRDSMGVFLNVNQSVKANMRFLIEGSTIQKSGTREFPNPPVGWGFAEYASHDQLSALLFRKSKLTITCIVEFDITQRRDSSVPLNYQLFRHVPTDVDLVMGSDRVPAHNGFLSLISPAFNAMFSHDNVESRLKKVEITDFDITTVKSVVDYCYGRELQNPSVETAVNILRFCDKYFITAAIVSFSLLSGTVRLIDAQLCRKNSKNCLH</sequence>
<evidence type="ECO:0000259" key="1">
    <source>
        <dbReference type="PROSITE" id="PS50097"/>
    </source>
</evidence>
<dbReference type="Pfam" id="PF00651">
    <property type="entry name" value="BTB"/>
    <property type="match status" value="1"/>
</dbReference>
<protein>
    <submittedName>
        <fullName evidence="4">BTB domain-containing protein</fullName>
    </submittedName>
</protein>
<dbReference type="InterPro" id="IPR044714">
    <property type="entry name" value="AtSIBP1-like"/>
</dbReference>
<dbReference type="SMART" id="SM00225">
    <property type="entry name" value="BTB"/>
    <property type="match status" value="1"/>
</dbReference>
<feature type="domain" description="MATH" evidence="2">
    <location>
        <begin position="11"/>
        <end position="129"/>
    </location>
</feature>